<dbReference type="GO" id="GO:0016829">
    <property type="term" value="F:lyase activity"/>
    <property type="evidence" value="ECO:0007669"/>
    <property type="project" value="InterPro"/>
</dbReference>
<dbReference type="EMBL" id="JAJLJH010000003">
    <property type="protein sequence ID" value="MCK9687125.1"/>
    <property type="molecule type" value="Genomic_DNA"/>
</dbReference>
<name>A0A9X2C3A9_9BURK</name>
<dbReference type="Proteomes" id="UP001139353">
    <property type="component" value="Unassembled WGS sequence"/>
</dbReference>
<gene>
    <name evidence="1" type="ORF">LPC04_15545</name>
</gene>
<dbReference type="Pfam" id="PF06314">
    <property type="entry name" value="ADC"/>
    <property type="match status" value="1"/>
</dbReference>
<accession>A0A9X2C3A9</accession>
<keyword evidence="2" id="KW-1185">Reference proteome</keyword>
<dbReference type="SUPFAM" id="SSF160104">
    <property type="entry name" value="Acetoacetate decarboxylase-like"/>
    <property type="match status" value="1"/>
</dbReference>
<protein>
    <submittedName>
        <fullName evidence="1">Acetoacetate decarboxylase family protein</fullName>
    </submittedName>
</protein>
<evidence type="ECO:0000313" key="1">
    <source>
        <dbReference type="EMBL" id="MCK9687125.1"/>
    </source>
</evidence>
<comment type="caution">
    <text evidence="1">The sequence shown here is derived from an EMBL/GenBank/DDBJ whole genome shotgun (WGS) entry which is preliminary data.</text>
</comment>
<dbReference type="InterPro" id="IPR010451">
    <property type="entry name" value="Acetoacetate_decarboxylase"/>
</dbReference>
<evidence type="ECO:0000313" key="2">
    <source>
        <dbReference type="Proteomes" id="UP001139353"/>
    </source>
</evidence>
<sequence>MLKGYTVPLSPLGKANLVAAPPWHYSGDVIALEYWADPAAANATLPPGLSPDPKSAGHVLALFVDWQFTAQDDEYLDPARYQYREFYFLVDAVYKDQPVAWTPYMYVDNDSAMARGHAQGYPKRLGTVFQTRSHAAPSAAAAPIASGTKFGASLSVHGQRLAEGRLTLKEAVARPPSALLRPTVNRRWFPRLTAGRHDDPAVNELVMAVTDDLQAVGTWTGEAELKLPEARGEELHALAPVRMGPGYRFSMSCSISDLKVLEDFASSARKG</sequence>
<reference evidence="1" key="1">
    <citation type="submission" date="2021-11" db="EMBL/GenBank/DDBJ databases">
        <title>BS-T2-15 a new species belonging to the Comamonadaceae family isolated from the soil of a French oak forest.</title>
        <authorList>
            <person name="Mieszkin S."/>
            <person name="Alain K."/>
        </authorList>
    </citation>
    <scope>NUCLEOTIDE SEQUENCE</scope>
    <source>
        <strain evidence="1">BS-T2-15</strain>
    </source>
</reference>
<organism evidence="1 2">
    <name type="scientific">Scleromatobacter humisilvae</name>
    <dbReference type="NCBI Taxonomy" id="2897159"/>
    <lineage>
        <taxon>Bacteria</taxon>
        <taxon>Pseudomonadati</taxon>
        <taxon>Pseudomonadota</taxon>
        <taxon>Betaproteobacteria</taxon>
        <taxon>Burkholderiales</taxon>
        <taxon>Sphaerotilaceae</taxon>
        <taxon>Scleromatobacter</taxon>
    </lineage>
</organism>
<dbReference type="RefSeq" id="WP_275683157.1">
    <property type="nucleotide sequence ID" value="NZ_JAJLJH010000003.1"/>
</dbReference>
<dbReference type="AlphaFoldDB" id="A0A9X2C3A9"/>
<dbReference type="InterPro" id="IPR023375">
    <property type="entry name" value="ADC_dom_sf"/>
</dbReference>
<proteinExistence type="predicted"/>
<dbReference type="Gene3D" id="2.40.400.10">
    <property type="entry name" value="Acetoacetate decarboxylase-like"/>
    <property type="match status" value="1"/>
</dbReference>